<dbReference type="PANTHER" id="PTHR30055">
    <property type="entry name" value="HTH-TYPE TRANSCRIPTIONAL REGULATOR RUTR"/>
    <property type="match status" value="1"/>
</dbReference>
<dbReference type="Proteomes" id="UP001614394">
    <property type="component" value="Unassembled WGS sequence"/>
</dbReference>
<dbReference type="InterPro" id="IPR001647">
    <property type="entry name" value="HTH_TetR"/>
</dbReference>
<dbReference type="InterPro" id="IPR036271">
    <property type="entry name" value="Tet_transcr_reg_TetR-rel_C_sf"/>
</dbReference>
<protein>
    <submittedName>
        <fullName evidence="6">TetR/AcrR family transcriptional regulator</fullName>
    </submittedName>
</protein>
<evidence type="ECO:0000256" key="3">
    <source>
        <dbReference type="ARBA" id="ARBA00023163"/>
    </source>
</evidence>
<keyword evidence="3" id="KW-0804">Transcription</keyword>
<dbReference type="Pfam" id="PF00440">
    <property type="entry name" value="TetR_N"/>
    <property type="match status" value="1"/>
</dbReference>
<reference evidence="6 7" key="1">
    <citation type="submission" date="2024-10" db="EMBL/GenBank/DDBJ databases">
        <title>The Natural Products Discovery Center: Release of the First 8490 Sequenced Strains for Exploring Actinobacteria Biosynthetic Diversity.</title>
        <authorList>
            <person name="Kalkreuter E."/>
            <person name="Kautsar S.A."/>
            <person name="Yang D."/>
            <person name="Bader C.D."/>
            <person name="Teijaro C.N."/>
            <person name="Fluegel L."/>
            <person name="Davis C.M."/>
            <person name="Simpson J.R."/>
            <person name="Lauterbach L."/>
            <person name="Steele A.D."/>
            <person name="Gui C."/>
            <person name="Meng S."/>
            <person name="Li G."/>
            <person name="Viehrig K."/>
            <person name="Ye F."/>
            <person name="Su P."/>
            <person name="Kiefer A.F."/>
            <person name="Nichols A."/>
            <person name="Cepeda A.J."/>
            <person name="Yan W."/>
            <person name="Fan B."/>
            <person name="Jiang Y."/>
            <person name="Adhikari A."/>
            <person name="Zheng C.-J."/>
            <person name="Schuster L."/>
            <person name="Cowan T.M."/>
            <person name="Smanski M.J."/>
            <person name="Chevrette M.G."/>
            <person name="De Carvalho L.P.S."/>
            <person name="Shen B."/>
        </authorList>
    </citation>
    <scope>NUCLEOTIDE SEQUENCE [LARGE SCALE GENOMIC DNA]</scope>
    <source>
        <strain evidence="6 7">NPDC053399</strain>
    </source>
</reference>
<dbReference type="PROSITE" id="PS50977">
    <property type="entry name" value="HTH_TETR_2"/>
    <property type="match status" value="1"/>
</dbReference>
<dbReference type="PRINTS" id="PR00455">
    <property type="entry name" value="HTHTETR"/>
</dbReference>
<evidence type="ECO:0000259" key="5">
    <source>
        <dbReference type="PROSITE" id="PS50977"/>
    </source>
</evidence>
<dbReference type="InterPro" id="IPR009057">
    <property type="entry name" value="Homeodomain-like_sf"/>
</dbReference>
<dbReference type="SUPFAM" id="SSF46689">
    <property type="entry name" value="Homeodomain-like"/>
    <property type="match status" value="1"/>
</dbReference>
<accession>A0ABW8C178</accession>
<comment type="caution">
    <text evidence="6">The sequence shown here is derived from an EMBL/GenBank/DDBJ whole genome shotgun (WGS) entry which is preliminary data.</text>
</comment>
<evidence type="ECO:0000256" key="1">
    <source>
        <dbReference type="ARBA" id="ARBA00023015"/>
    </source>
</evidence>
<evidence type="ECO:0000256" key="4">
    <source>
        <dbReference type="PROSITE-ProRule" id="PRU00335"/>
    </source>
</evidence>
<keyword evidence="2 4" id="KW-0238">DNA-binding</keyword>
<feature type="DNA-binding region" description="H-T-H motif" evidence="4">
    <location>
        <begin position="28"/>
        <end position="47"/>
    </location>
</feature>
<dbReference type="Gene3D" id="1.10.357.10">
    <property type="entry name" value="Tetracycline Repressor, domain 2"/>
    <property type="match status" value="1"/>
</dbReference>
<dbReference type="InterPro" id="IPR049445">
    <property type="entry name" value="TetR_SbtR-like_C"/>
</dbReference>
<name>A0ABW8C178_9ACTN</name>
<gene>
    <name evidence="6" type="ORF">ACIGXA_03885</name>
</gene>
<proteinExistence type="predicted"/>
<feature type="domain" description="HTH tetR-type" evidence="5">
    <location>
        <begin position="6"/>
        <end position="65"/>
    </location>
</feature>
<dbReference type="InterPro" id="IPR050109">
    <property type="entry name" value="HTH-type_TetR-like_transc_reg"/>
</dbReference>
<organism evidence="6 7">
    <name type="scientific">Streptomyces fildesensis</name>
    <dbReference type="NCBI Taxonomy" id="375757"/>
    <lineage>
        <taxon>Bacteria</taxon>
        <taxon>Bacillati</taxon>
        <taxon>Actinomycetota</taxon>
        <taxon>Actinomycetes</taxon>
        <taxon>Kitasatosporales</taxon>
        <taxon>Streptomycetaceae</taxon>
        <taxon>Streptomyces</taxon>
    </lineage>
</organism>
<evidence type="ECO:0000313" key="7">
    <source>
        <dbReference type="Proteomes" id="UP001614394"/>
    </source>
</evidence>
<evidence type="ECO:0000313" key="6">
    <source>
        <dbReference type="EMBL" id="MFI9099642.1"/>
    </source>
</evidence>
<dbReference type="Pfam" id="PF21597">
    <property type="entry name" value="TetR_C_43"/>
    <property type="match status" value="1"/>
</dbReference>
<sequence length="186" mass="20323">MRADAQRNYDRLLAEARQAFIVHGTDASLEDIARHAGVGIGTLYRHFPDRYALMNAVFEQEVELLTVRADELLTADSPTDALVRWLRMVAVHSTMYRGLSAAIMAEGDAKMTACKVPLRAAGGALLERAQRAGEVRADATIADLLKLTNAIVLVAEKDPERQAIFDRLMDLTLHGLRTPAGVTAQA</sequence>
<dbReference type="SUPFAM" id="SSF48498">
    <property type="entry name" value="Tetracyclin repressor-like, C-terminal domain"/>
    <property type="match status" value="1"/>
</dbReference>
<dbReference type="RefSeq" id="WP_399644128.1">
    <property type="nucleotide sequence ID" value="NZ_JBITYG010000001.1"/>
</dbReference>
<dbReference type="PANTHER" id="PTHR30055:SF234">
    <property type="entry name" value="HTH-TYPE TRANSCRIPTIONAL REGULATOR BETI"/>
    <property type="match status" value="1"/>
</dbReference>
<dbReference type="EMBL" id="JBITYG010000001">
    <property type="protein sequence ID" value="MFI9099642.1"/>
    <property type="molecule type" value="Genomic_DNA"/>
</dbReference>
<keyword evidence="1" id="KW-0805">Transcription regulation</keyword>
<keyword evidence="7" id="KW-1185">Reference proteome</keyword>
<evidence type="ECO:0000256" key="2">
    <source>
        <dbReference type="ARBA" id="ARBA00023125"/>
    </source>
</evidence>